<dbReference type="EMBL" id="JAWDJX010000008">
    <property type="protein sequence ID" value="KAK3055542.1"/>
    <property type="molecule type" value="Genomic_DNA"/>
</dbReference>
<name>A0AAJ0DRH4_9PEZI</name>
<comment type="caution">
    <text evidence="2">The sequence shown here is derived from an EMBL/GenBank/DDBJ whole genome shotgun (WGS) entry which is preliminary data.</text>
</comment>
<keyword evidence="3" id="KW-1185">Reference proteome</keyword>
<sequence length="186" mass="20934">MLDVSVAISRPVRNPSDLVSNFYHWTLHVHDLATSKHLQYQVAGEANYLVANILHTAPDERCIQNILVGRVDTASSSLLDSPVRKVELQNDIYSWDCQDYVIEIIDAMEDAGLLGSLDNYMAIKSRIKQMRGTIEETSQLVRRYDPSMLTVTDDVTDSDADEKSEDALPQHVCSEELVVDSDDEHL</sequence>
<accession>A0AAJ0DRH4</accession>
<dbReference type="Proteomes" id="UP001271007">
    <property type="component" value="Unassembled WGS sequence"/>
</dbReference>
<feature type="compositionally biased region" description="Acidic residues" evidence="1">
    <location>
        <begin position="154"/>
        <end position="164"/>
    </location>
</feature>
<evidence type="ECO:0000313" key="3">
    <source>
        <dbReference type="Proteomes" id="UP001271007"/>
    </source>
</evidence>
<gene>
    <name evidence="2" type="ORF">LTR09_003462</name>
</gene>
<evidence type="ECO:0000256" key="1">
    <source>
        <dbReference type="SAM" id="MobiDB-lite"/>
    </source>
</evidence>
<dbReference type="AlphaFoldDB" id="A0AAJ0DRH4"/>
<reference evidence="2" key="1">
    <citation type="submission" date="2023-04" db="EMBL/GenBank/DDBJ databases">
        <title>Black Yeasts Isolated from many extreme environments.</title>
        <authorList>
            <person name="Coleine C."/>
            <person name="Stajich J.E."/>
            <person name="Selbmann L."/>
        </authorList>
    </citation>
    <scope>NUCLEOTIDE SEQUENCE</scope>
    <source>
        <strain evidence="2">CCFEE 5312</strain>
    </source>
</reference>
<protein>
    <submittedName>
        <fullName evidence="2">Uncharacterized protein</fullName>
    </submittedName>
</protein>
<proteinExistence type="predicted"/>
<organism evidence="2 3">
    <name type="scientific">Extremus antarcticus</name>
    <dbReference type="NCBI Taxonomy" id="702011"/>
    <lineage>
        <taxon>Eukaryota</taxon>
        <taxon>Fungi</taxon>
        <taxon>Dikarya</taxon>
        <taxon>Ascomycota</taxon>
        <taxon>Pezizomycotina</taxon>
        <taxon>Dothideomycetes</taxon>
        <taxon>Dothideomycetidae</taxon>
        <taxon>Mycosphaerellales</taxon>
        <taxon>Extremaceae</taxon>
        <taxon>Extremus</taxon>
    </lineage>
</organism>
<evidence type="ECO:0000313" key="2">
    <source>
        <dbReference type="EMBL" id="KAK3055542.1"/>
    </source>
</evidence>
<feature type="region of interest" description="Disordered" evidence="1">
    <location>
        <begin position="152"/>
        <end position="186"/>
    </location>
</feature>
<feature type="compositionally biased region" description="Acidic residues" evidence="1">
    <location>
        <begin position="177"/>
        <end position="186"/>
    </location>
</feature>